<feature type="non-terminal residue" evidence="1">
    <location>
        <position position="1"/>
    </location>
</feature>
<name>A0A699S3D1_TANCI</name>
<gene>
    <name evidence="1" type="ORF">Tci_863936</name>
</gene>
<dbReference type="EMBL" id="BKCJ011134820">
    <property type="protein sequence ID" value="GFC91966.1"/>
    <property type="molecule type" value="Genomic_DNA"/>
</dbReference>
<reference evidence="1" key="1">
    <citation type="journal article" date="2019" name="Sci. Rep.">
        <title>Draft genome of Tanacetum cinerariifolium, the natural source of mosquito coil.</title>
        <authorList>
            <person name="Yamashiro T."/>
            <person name="Shiraishi A."/>
            <person name="Satake H."/>
            <person name="Nakayama K."/>
        </authorList>
    </citation>
    <scope>NUCLEOTIDE SEQUENCE</scope>
</reference>
<organism evidence="1">
    <name type="scientific">Tanacetum cinerariifolium</name>
    <name type="common">Dalmatian daisy</name>
    <name type="synonym">Chrysanthemum cinerariifolium</name>
    <dbReference type="NCBI Taxonomy" id="118510"/>
    <lineage>
        <taxon>Eukaryota</taxon>
        <taxon>Viridiplantae</taxon>
        <taxon>Streptophyta</taxon>
        <taxon>Embryophyta</taxon>
        <taxon>Tracheophyta</taxon>
        <taxon>Spermatophyta</taxon>
        <taxon>Magnoliopsida</taxon>
        <taxon>eudicotyledons</taxon>
        <taxon>Gunneridae</taxon>
        <taxon>Pentapetalae</taxon>
        <taxon>asterids</taxon>
        <taxon>campanulids</taxon>
        <taxon>Asterales</taxon>
        <taxon>Asteraceae</taxon>
        <taxon>Asteroideae</taxon>
        <taxon>Anthemideae</taxon>
        <taxon>Anthemidinae</taxon>
        <taxon>Tanacetum</taxon>
    </lineage>
</organism>
<sequence length="75" mass="8195">IAPLAVPPTLSSQKAPIDKVPVLPEQHQVLNQFEIPLVGSEEDPASLQEIPRENLKLWVRLQVASPPTCPLLPSL</sequence>
<comment type="caution">
    <text evidence="1">The sequence shown here is derived from an EMBL/GenBank/DDBJ whole genome shotgun (WGS) entry which is preliminary data.</text>
</comment>
<dbReference type="AlphaFoldDB" id="A0A699S3D1"/>
<evidence type="ECO:0000313" key="1">
    <source>
        <dbReference type="EMBL" id="GFC91966.1"/>
    </source>
</evidence>
<accession>A0A699S3D1</accession>
<proteinExistence type="predicted"/>
<protein>
    <submittedName>
        <fullName evidence="1">Uncharacterized protein</fullName>
    </submittedName>
</protein>